<feature type="region of interest" description="Disordered" evidence="1">
    <location>
        <begin position="1"/>
        <end position="20"/>
    </location>
</feature>
<dbReference type="Proteomes" id="UP000030671">
    <property type="component" value="Unassembled WGS sequence"/>
</dbReference>
<dbReference type="PANTHER" id="PTHR34292">
    <property type="entry name" value="OUTER SPORE WALL PROTEIN LDS1"/>
    <property type="match status" value="1"/>
</dbReference>
<keyword evidence="2" id="KW-0472">Membrane</keyword>
<dbReference type="InterPro" id="IPR052786">
    <property type="entry name" value="Spore_wall_assembly"/>
</dbReference>
<dbReference type="KEGG" id="hir:HETIRDRAFT_332564"/>
<dbReference type="PANTHER" id="PTHR34292:SF2">
    <property type="entry name" value="OUTER SPORE WALL PROTEIN LDS1"/>
    <property type="match status" value="1"/>
</dbReference>
<dbReference type="GeneID" id="20671744"/>
<dbReference type="AlphaFoldDB" id="W4JMB4"/>
<feature type="transmembrane region" description="Helical" evidence="2">
    <location>
        <begin position="261"/>
        <end position="280"/>
    </location>
</feature>
<proteinExistence type="predicted"/>
<dbReference type="EMBL" id="KI925467">
    <property type="protein sequence ID" value="ETW74604.1"/>
    <property type="molecule type" value="Genomic_DNA"/>
</dbReference>
<feature type="transmembrane region" description="Helical" evidence="2">
    <location>
        <begin position="204"/>
        <end position="223"/>
    </location>
</feature>
<gene>
    <name evidence="3" type="ORF">HETIRDRAFT_332564</name>
</gene>
<feature type="transmembrane region" description="Helical" evidence="2">
    <location>
        <begin position="123"/>
        <end position="142"/>
    </location>
</feature>
<name>W4JMB4_HETIT</name>
<evidence type="ECO:0000256" key="2">
    <source>
        <dbReference type="SAM" id="Phobius"/>
    </source>
</evidence>
<evidence type="ECO:0000313" key="3">
    <source>
        <dbReference type="EMBL" id="ETW74604.1"/>
    </source>
</evidence>
<keyword evidence="2" id="KW-1133">Transmembrane helix</keyword>
<keyword evidence="2" id="KW-0812">Transmembrane</keyword>
<evidence type="ECO:0000313" key="4">
    <source>
        <dbReference type="Proteomes" id="UP000030671"/>
    </source>
</evidence>
<dbReference type="STRING" id="747525.W4JMB4"/>
<dbReference type="RefSeq" id="XP_009553106.1">
    <property type="nucleotide sequence ID" value="XM_009554811.1"/>
</dbReference>
<accession>W4JMB4</accession>
<dbReference type="OrthoDB" id="10012223at2759"/>
<evidence type="ECO:0000256" key="1">
    <source>
        <dbReference type="SAM" id="MobiDB-lite"/>
    </source>
</evidence>
<keyword evidence="4" id="KW-1185">Reference proteome</keyword>
<protein>
    <submittedName>
        <fullName evidence="3">Uncharacterized protein</fullName>
    </submittedName>
</protein>
<dbReference type="InParanoid" id="W4JMB4"/>
<sequence>MSASIPEELPQQQRFNPEHDPFAPHLTNVPSALERATLRLEFPPSYVVVGVYRLVTDKSLYVPIWNKCKHGIIRGLAVGVGWAVLTFGMQRKFVKLFLINSPSVTGLSHDSIMGFKVPFDVPTYATFFFLASQLTFILTFFLSRNLRIARQRAWDLTIASRGKGPDFWSPYVEEWDVPPVLDDNKWARLESVKGWLLSYTVKRVILFPLHVVPFVGIFISAFFKSMDTARYLHRPYFESKKMTRHQTALFMAEHKWDYRTFGFAAALLETIPFIGLLFSVSNRIGAAMWAHDLEKRQHYYADEKAKKAK</sequence>
<reference evidence="3 4" key="1">
    <citation type="journal article" date="2012" name="New Phytol.">
        <title>Insight into trade-off between wood decay and parasitism from the genome of a fungal forest pathogen.</title>
        <authorList>
            <person name="Olson A."/>
            <person name="Aerts A."/>
            <person name="Asiegbu F."/>
            <person name="Belbahri L."/>
            <person name="Bouzid O."/>
            <person name="Broberg A."/>
            <person name="Canback B."/>
            <person name="Coutinho P.M."/>
            <person name="Cullen D."/>
            <person name="Dalman K."/>
            <person name="Deflorio G."/>
            <person name="van Diepen L.T."/>
            <person name="Dunand C."/>
            <person name="Duplessis S."/>
            <person name="Durling M."/>
            <person name="Gonthier P."/>
            <person name="Grimwood J."/>
            <person name="Fossdal C.G."/>
            <person name="Hansson D."/>
            <person name="Henrissat B."/>
            <person name="Hietala A."/>
            <person name="Himmelstrand K."/>
            <person name="Hoffmeister D."/>
            <person name="Hogberg N."/>
            <person name="James T.Y."/>
            <person name="Karlsson M."/>
            <person name="Kohler A."/>
            <person name="Kues U."/>
            <person name="Lee Y.H."/>
            <person name="Lin Y.C."/>
            <person name="Lind M."/>
            <person name="Lindquist E."/>
            <person name="Lombard V."/>
            <person name="Lucas S."/>
            <person name="Lunden K."/>
            <person name="Morin E."/>
            <person name="Murat C."/>
            <person name="Park J."/>
            <person name="Raffaello T."/>
            <person name="Rouze P."/>
            <person name="Salamov A."/>
            <person name="Schmutz J."/>
            <person name="Solheim H."/>
            <person name="Stahlberg J."/>
            <person name="Velez H."/>
            <person name="de Vries R.P."/>
            <person name="Wiebenga A."/>
            <person name="Woodward S."/>
            <person name="Yakovlev I."/>
            <person name="Garbelotto M."/>
            <person name="Martin F."/>
            <person name="Grigoriev I.V."/>
            <person name="Stenlid J."/>
        </authorList>
    </citation>
    <scope>NUCLEOTIDE SEQUENCE [LARGE SCALE GENOMIC DNA]</scope>
    <source>
        <strain evidence="3 4">TC 32-1</strain>
    </source>
</reference>
<dbReference type="eggNOG" id="ENOG502RYFY">
    <property type="taxonomic scope" value="Eukaryota"/>
</dbReference>
<dbReference type="HOGENOM" id="CLU_057756_0_0_1"/>
<organism evidence="3 4">
    <name type="scientific">Heterobasidion irregulare (strain TC 32-1)</name>
    <dbReference type="NCBI Taxonomy" id="747525"/>
    <lineage>
        <taxon>Eukaryota</taxon>
        <taxon>Fungi</taxon>
        <taxon>Dikarya</taxon>
        <taxon>Basidiomycota</taxon>
        <taxon>Agaricomycotina</taxon>
        <taxon>Agaricomycetes</taxon>
        <taxon>Russulales</taxon>
        <taxon>Bondarzewiaceae</taxon>
        <taxon>Heterobasidion</taxon>
        <taxon>Heterobasidion annosum species complex</taxon>
    </lineage>
</organism>
<feature type="transmembrane region" description="Helical" evidence="2">
    <location>
        <begin position="71"/>
        <end position="89"/>
    </location>
</feature>